<dbReference type="InterPro" id="IPR001680">
    <property type="entry name" value="WD40_rpt"/>
</dbReference>
<feature type="repeat" description="WD" evidence="7">
    <location>
        <begin position="951"/>
        <end position="992"/>
    </location>
</feature>
<dbReference type="PROSITE" id="PS50837">
    <property type="entry name" value="NACHT"/>
    <property type="match status" value="1"/>
</dbReference>
<evidence type="ECO:0000256" key="2">
    <source>
        <dbReference type="ARBA" id="ARBA00022574"/>
    </source>
</evidence>
<dbReference type="Gene3D" id="2.130.10.10">
    <property type="entry name" value="YVTN repeat-like/Quinoprotein amine dehydrogenase"/>
    <property type="match status" value="7"/>
</dbReference>
<dbReference type="InterPro" id="IPR019775">
    <property type="entry name" value="WD40_repeat_CS"/>
</dbReference>
<evidence type="ECO:0000256" key="5">
    <source>
        <dbReference type="ARBA" id="ARBA00039789"/>
    </source>
</evidence>
<comment type="function">
    <text evidence="6">Involved in mitochondrial fission. Acts as an adapter protein required to form mitochondrial fission complexes. Formation of these complexes is required to promote constriction and fission of the mitochondrial compartment at a late step in mitochondrial division.</text>
</comment>
<feature type="repeat" description="WD" evidence="7">
    <location>
        <begin position="909"/>
        <end position="950"/>
    </location>
</feature>
<dbReference type="PROSITE" id="PS00678">
    <property type="entry name" value="WD_REPEATS_1"/>
    <property type="match status" value="1"/>
</dbReference>
<evidence type="ECO:0000256" key="1">
    <source>
        <dbReference type="ARBA" id="ARBA00004570"/>
    </source>
</evidence>
<comment type="caution">
    <text evidence="9">The sequence shown here is derived from an EMBL/GenBank/DDBJ whole genome shotgun (WGS) entry which is preliminary data.</text>
</comment>
<keyword evidence="3" id="KW-0677">Repeat</keyword>
<evidence type="ECO:0000256" key="7">
    <source>
        <dbReference type="PROSITE-ProRule" id="PRU00221"/>
    </source>
</evidence>
<dbReference type="Pfam" id="PF00400">
    <property type="entry name" value="WD40"/>
    <property type="match status" value="10"/>
</dbReference>
<dbReference type="FunFam" id="3.40.50.300:FF:001638">
    <property type="entry name" value="NACHT and WD40 domain protein"/>
    <property type="match status" value="1"/>
</dbReference>
<gene>
    <name evidence="9" type="ORF">VN97_g12641</name>
</gene>
<feature type="repeat" description="WD" evidence="7">
    <location>
        <begin position="1119"/>
        <end position="1160"/>
    </location>
</feature>
<dbReference type="PROSITE" id="PS50082">
    <property type="entry name" value="WD_REPEATS_2"/>
    <property type="match status" value="14"/>
</dbReference>
<dbReference type="SUPFAM" id="SSF50978">
    <property type="entry name" value="WD40 repeat-like"/>
    <property type="match status" value="3"/>
</dbReference>
<dbReference type="EMBL" id="LACB01001035">
    <property type="protein sequence ID" value="KAJ9480881.1"/>
    <property type="molecule type" value="Genomic_DNA"/>
</dbReference>
<reference evidence="9" key="2">
    <citation type="journal article" date="2016" name="Fungal Biol.">
        <title>Ochratoxin A production by Penicillium thymicola.</title>
        <authorList>
            <person name="Nguyen H.D.T."/>
            <person name="McMullin D.R."/>
            <person name="Ponomareva E."/>
            <person name="Riley R."/>
            <person name="Pomraning K.R."/>
            <person name="Baker S.E."/>
            <person name="Seifert K.A."/>
        </authorList>
    </citation>
    <scope>NUCLEOTIDE SEQUENCE</scope>
    <source>
        <strain evidence="9">DAOM 180753</strain>
    </source>
</reference>
<proteinExistence type="inferred from homology"/>
<comment type="subcellular location">
    <subcellularLocation>
        <location evidence="1">Mitochondrion outer membrane</location>
        <topology evidence="1">Peripheral membrane protein</topology>
        <orientation evidence="1">Cytoplasmic side</orientation>
    </subcellularLocation>
</comment>
<evidence type="ECO:0000313" key="10">
    <source>
        <dbReference type="Proteomes" id="UP001227192"/>
    </source>
</evidence>
<evidence type="ECO:0000256" key="4">
    <source>
        <dbReference type="ARBA" id="ARBA00038415"/>
    </source>
</evidence>
<dbReference type="InterPro" id="IPR015943">
    <property type="entry name" value="WD40/YVTN_repeat-like_dom_sf"/>
</dbReference>
<evidence type="ECO:0000313" key="9">
    <source>
        <dbReference type="EMBL" id="KAJ9480881.1"/>
    </source>
</evidence>
<dbReference type="PRINTS" id="PR00320">
    <property type="entry name" value="GPROTEINBRPT"/>
</dbReference>
<feature type="repeat" description="WD" evidence="7">
    <location>
        <begin position="1077"/>
        <end position="1118"/>
    </location>
</feature>
<feature type="repeat" description="WD" evidence="7">
    <location>
        <begin position="1161"/>
        <end position="1202"/>
    </location>
</feature>
<dbReference type="InterPro" id="IPR007111">
    <property type="entry name" value="NACHT_NTPase"/>
</dbReference>
<feature type="repeat" description="WD" evidence="7">
    <location>
        <begin position="615"/>
        <end position="656"/>
    </location>
</feature>
<keyword evidence="10" id="KW-1185">Reference proteome</keyword>
<dbReference type="PROSITE" id="PS50294">
    <property type="entry name" value="WD_REPEATS_REGION"/>
    <property type="match status" value="14"/>
</dbReference>
<name>A0AAI9X1V2_PENTH</name>
<dbReference type="InterPro" id="IPR020472">
    <property type="entry name" value="WD40_PAC1"/>
</dbReference>
<dbReference type="Pfam" id="PF24883">
    <property type="entry name" value="NPHP3_N"/>
    <property type="match status" value="1"/>
</dbReference>
<evidence type="ECO:0000256" key="3">
    <source>
        <dbReference type="ARBA" id="ARBA00022737"/>
    </source>
</evidence>
<protein>
    <recommendedName>
        <fullName evidence="5">Mitochondrial division protein 1</fullName>
    </recommendedName>
</protein>
<dbReference type="CDD" id="cd00200">
    <property type="entry name" value="WD40"/>
    <property type="match status" value="2"/>
</dbReference>
<feature type="repeat" description="WD" evidence="7">
    <location>
        <begin position="993"/>
        <end position="1034"/>
    </location>
</feature>
<dbReference type="GO" id="GO:0005634">
    <property type="term" value="C:nucleus"/>
    <property type="evidence" value="ECO:0007669"/>
    <property type="project" value="TreeGrafter"/>
</dbReference>
<dbReference type="GO" id="GO:1990234">
    <property type="term" value="C:transferase complex"/>
    <property type="evidence" value="ECO:0007669"/>
    <property type="project" value="UniProtKB-ARBA"/>
</dbReference>
<accession>A0AAI9X1V2</accession>
<organism evidence="9 10">
    <name type="scientific">Penicillium thymicola</name>
    <dbReference type="NCBI Taxonomy" id="293382"/>
    <lineage>
        <taxon>Eukaryota</taxon>
        <taxon>Fungi</taxon>
        <taxon>Dikarya</taxon>
        <taxon>Ascomycota</taxon>
        <taxon>Pezizomycotina</taxon>
        <taxon>Eurotiomycetes</taxon>
        <taxon>Eurotiomycetidae</taxon>
        <taxon>Eurotiales</taxon>
        <taxon>Aspergillaceae</taxon>
        <taxon>Penicillium</taxon>
    </lineage>
</organism>
<evidence type="ECO:0000259" key="8">
    <source>
        <dbReference type="PROSITE" id="PS50837"/>
    </source>
</evidence>
<reference evidence="9" key="1">
    <citation type="submission" date="2015-06" db="EMBL/GenBank/DDBJ databases">
        <authorList>
            <person name="Nguyen H."/>
        </authorList>
    </citation>
    <scope>NUCLEOTIDE SEQUENCE</scope>
    <source>
        <strain evidence="9">DAOM 180753</strain>
    </source>
</reference>
<dbReference type="PANTHER" id="PTHR22847:SF637">
    <property type="entry name" value="WD REPEAT DOMAIN 5B"/>
    <property type="match status" value="1"/>
</dbReference>
<feature type="repeat" description="WD" evidence="7">
    <location>
        <begin position="657"/>
        <end position="698"/>
    </location>
</feature>
<feature type="repeat" description="WD" evidence="7">
    <location>
        <begin position="741"/>
        <end position="773"/>
    </location>
</feature>
<evidence type="ECO:0000256" key="6">
    <source>
        <dbReference type="ARBA" id="ARBA00043913"/>
    </source>
</evidence>
<keyword evidence="2 7" id="KW-0853">WD repeat</keyword>
<dbReference type="SUPFAM" id="SSF52540">
    <property type="entry name" value="P-loop containing nucleoside triphosphate hydrolases"/>
    <property type="match status" value="1"/>
</dbReference>
<feature type="repeat" description="WD" evidence="7">
    <location>
        <begin position="699"/>
        <end position="740"/>
    </location>
</feature>
<dbReference type="Pfam" id="PF22939">
    <property type="entry name" value="WHD_GPIID"/>
    <property type="match status" value="1"/>
</dbReference>
<dbReference type="InterPro" id="IPR036322">
    <property type="entry name" value="WD40_repeat_dom_sf"/>
</dbReference>
<dbReference type="Proteomes" id="UP001227192">
    <property type="component" value="Unassembled WGS sequence"/>
</dbReference>
<dbReference type="PANTHER" id="PTHR22847">
    <property type="entry name" value="WD40 REPEAT PROTEIN"/>
    <property type="match status" value="1"/>
</dbReference>
<dbReference type="InterPro" id="IPR027417">
    <property type="entry name" value="P-loop_NTPase"/>
</dbReference>
<feature type="repeat" description="WD" evidence="7">
    <location>
        <begin position="783"/>
        <end position="824"/>
    </location>
</feature>
<comment type="similarity">
    <text evidence="4">Belongs to the WD repeat MDV1/CAF4 family.</text>
</comment>
<sequence>MATTIAYDGINSGLQAGVIHGNVRNITFVKSETPNQACLRDLRTTDPNDDKKRITEPNGGLLKDSYCWILDNEEFKQWQHNQANSLLWIRGDPGKGKTMLLCGIIDELTQLNGSAANISFFFCQATDIRINNATAVLRGLMYLLVEKCPSLLSHVRGRYDKAGKALFEDINAWSALSTIFTDILKDPSLSRAYIIIDALDECTNGLRPLLNLIVQESSAHPQIKWIISSRNSPEIIERLDTATEITPISLELNEASVSEAVNKFIQHMVDLLAKVKRYKYRTRDRICSYLLLNSQGTFLWVALVCQNLDKAPPRHAIKKLEAFPPGLDALYGRMIDQVRQSEDAESCKQILAIMSTVYRPITLSELTSLIEFPDDDYDDHEALSEIIAVCGSFLTLRENTVTFVHQSAKDFLIQEALSEIFPRGIGAEHHIIFSRSLEVMEKTLRRDIFQLRFPGFSIEKVIPPSPNPLAAAEYACVYWVYHLENGWRGKSIDTSLDEGGCVDAFLQQKYLHWLEALSILRSVSQGIVAMLKLAELLQDNNAEPQALLDRVRDASRFIRYYRLAIESSPLQVYSSSLIFSPTQSLTKMCYQKERSDWILTEPAVEKDWSSCLQTLEGHSGSVSSVAWSQDGSRLASASNDNTIRIWDPATGRCDSILEGHCDSVSSVAWSQDGSRLVSGSYDKTVRIWDPATGRCDSTLEGHCDLVSSVAWSPDGSRLVSGSHDKTVRIWNQATGHCITTFKDPTNLSSSITWSQDGSRLALASNDNTIKIWDPATSKWALALDKHSDSVFSIAWSQDGSRLASGSNDNAIKIWDPTTGRCVFTLDGHYDWVLWIAWSPDGSRLASASFDKTVRIWDPATGQCLLTLECYGQLVILVAWTQDGSRLALASLDKTIRIWDPTTGQCVSTLDGHSDSILSIAWSQDGTRLASAAYDKTVRIWDPATSQRASTLERHSHPVRSITWSQDRSRLASASLDITVRIWEPTTGRCISTLVGHSDLIHSIAWSQDGSRLASASNDKTIRIWDPALGQCVLTLKGHSDSVRLIIWSQYRGRLASASNDKTIRIWDPTTGQCVSTLDGHSDSILSIAWSQDGTRLASASYDKTIRIWDLATGQCALILTGHSNSVNSIAWSQDGSRLASTSNDKTVRIWDPALGQCVSTLEGHSDSVRSITWSQDGTRLASASWDKAVRIWDPATGQCASVVYIRSPGFIEFDKVNLNQIHTTIGTFDIGFNRPIMSTQSFASLPRPYGYGLNDDYSWITYNGVNLLWLPVEYRPANLSLFAVCATTLVIGCSSGCVIFLTLSENTPIPSC</sequence>
<dbReference type="Gene3D" id="3.40.50.300">
    <property type="entry name" value="P-loop containing nucleotide triphosphate hydrolases"/>
    <property type="match status" value="1"/>
</dbReference>
<dbReference type="Pfam" id="PF23389">
    <property type="entry name" value="Beta-prop_WDR19_1st"/>
    <property type="match status" value="1"/>
</dbReference>
<dbReference type="InterPro" id="IPR054471">
    <property type="entry name" value="GPIID_WHD"/>
</dbReference>
<dbReference type="InterPro" id="IPR056884">
    <property type="entry name" value="NPHP3-like_N"/>
</dbReference>
<feature type="domain" description="NACHT" evidence="8">
    <location>
        <begin position="85"/>
        <end position="306"/>
    </location>
</feature>
<feature type="repeat" description="WD" evidence="7">
    <location>
        <begin position="1035"/>
        <end position="1076"/>
    </location>
</feature>
<feature type="repeat" description="WD" evidence="7">
    <location>
        <begin position="867"/>
        <end position="908"/>
    </location>
</feature>
<dbReference type="GO" id="GO:0005741">
    <property type="term" value="C:mitochondrial outer membrane"/>
    <property type="evidence" value="ECO:0007669"/>
    <property type="project" value="UniProtKB-SubCell"/>
</dbReference>
<dbReference type="SMART" id="SM00320">
    <property type="entry name" value="WD40"/>
    <property type="match status" value="14"/>
</dbReference>
<feature type="repeat" description="WD" evidence="7">
    <location>
        <begin position="825"/>
        <end position="866"/>
    </location>
</feature>
<dbReference type="InterPro" id="IPR057855">
    <property type="entry name" value="Beta-prop_WDR19_1st"/>
</dbReference>